<name>H3GF83_PHYRM</name>
<dbReference type="Proteomes" id="UP000005238">
    <property type="component" value="Unassembled WGS sequence"/>
</dbReference>
<evidence type="ECO:0000256" key="3">
    <source>
        <dbReference type="ARBA" id="ARBA00023098"/>
    </source>
</evidence>
<reference evidence="9" key="1">
    <citation type="journal article" date="2006" name="Science">
        <title>Phytophthora genome sequences uncover evolutionary origins and mechanisms of pathogenesis.</title>
        <authorList>
            <person name="Tyler B.M."/>
            <person name="Tripathy S."/>
            <person name="Zhang X."/>
            <person name="Dehal P."/>
            <person name="Jiang R.H."/>
            <person name="Aerts A."/>
            <person name="Arredondo F.D."/>
            <person name="Baxter L."/>
            <person name="Bensasson D."/>
            <person name="Beynon J.L."/>
            <person name="Chapman J."/>
            <person name="Damasceno C.M."/>
            <person name="Dorrance A.E."/>
            <person name="Dou D."/>
            <person name="Dickerman A.W."/>
            <person name="Dubchak I.L."/>
            <person name="Garbelotto M."/>
            <person name="Gijzen M."/>
            <person name="Gordon S.G."/>
            <person name="Govers F."/>
            <person name="Grunwald N.J."/>
            <person name="Huang W."/>
            <person name="Ivors K.L."/>
            <person name="Jones R.W."/>
            <person name="Kamoun S."/>
            <person name="Krampis K."/>
            <person name="Lamour K.H."/>
            <person name="Lee M.K."/>
            <person name="McDonald W.H."/>
            <person name="Medina M."/>
            <person name="Meijer H.J."/>
            <person name="Nordberg E.K."/>
            <person name="Maclean D.J."/>
            <person name="Ospina-Giraldo M.D."/>
            <person name="Morris P.F."/>
            <person name="Phuntumart V."/>
            <person name="Putnam N.H."/>
            <person name="Rash S."/>
            <person name="Rose J.K."/>
            <person name="Sakihama Y."/>
            <person name="Salamov A.A."/>
            <person name="Savidor A."/>
            <person name="Scheuring C.F."/>
            <person name="Smith B.M."/>
            <person name="Sobral B.W."/>
            <person name="Terry A."/>
            <person name="Torto-Alalibo T.A."/>
            <person name="Win J."/>
            <person name="Xu Z."/>
            <person name="Zhang H."/>
            <person name="Grigoriev I.V."/>
            <person name="Rokhsar D.S."/>
            <person name="Boore J.L."/>
        </authorList>
    </citation>
    <scope>NUCLEOTIDE SEQUENCE [LARGE SCALE GENOMIC DNA]</scope>
    <source>
        <strain evidence="9">Pr102</strain>
    </source>
</reference>
<reference evidence="8" key="2">
    <citation type="submission" date="2015-06" db="UniProtKB">
        <authorList>
            <consortium name="EnsemblProtists"/>
        </authorList>
    </citation>
    <scope>IDENTIFICATION</scope>
    <source>
        <strain evidence="8">Pr102</strain>
    </source>
</reference>
<dbReference type="InterPro" id="IPR025202">
    <property type="entry name" value="PLD-like_dom"/>
</dbReference>
<dbReference type="PANTHER" id="PTHR43856:SF1">
    <property type="entry name" value="MITOCHONDRIAL CARDIOLIPIN HYDROLASE"/>
    <property type="match status" value="1"/>
</dbReference>
<dbReference type="GO" id="GO:0005739">
    <property type="term" value="C:mitochondrion"/>
    <property type="evidence" value="ECO:0000318"/>
    <property type="project" value="GO_Central"/>
</dbReference>
<dbReference type="Pfam" id="PF13091">
    <property type="entry name" value="PLDc_2"/>
    <property type="match status" value="1"/>
</dbReference>
<feature type="region of interest" description="Disordered" evidence="6">
    <location>
        <begin position="177"/>
        <end position="219"/>
    </location>
</feature>
<keyword evidence="2" id="KW-0442">Lipid degradation</keyword>
<evidence type="ECO:0000256" key="5">
    <source>
        <dbReference type="ARBA" id="ARBA00040549"/>
    </source>
</evidence>
<feature type="domain" description="Phospholipase D-like" evidence="7">
    <location>
        <begin position="37"/>
        <end position="157"/>
    </location>
</feature>
<evidence type="ECO:0000256" key="6">
    <source>
        <dbReference type="SAM" id="MobiDB-lite"/>
    </source>
</evidence>
<evidence type="ECO:0000259" key="7">
    <source>
        <dbReference type="Pfam" id="PF13091"/>
    </source>
</evidence>
<evidence type="ECO:0000256" key="1">
    <source>
        <dbReference type="ARBA" id="ARBA00022801"/>
    </source>
</evidence>
<dbReference type="GO" id="GO:0016042">
    <property type="term" value="P:lipid catabolic process"/>
    <property type="evidence" value="ECO:0007669"/>
    <property type="project" value="UniProtKB-KW"/>
</dbReference>
<dbReference type="EnsemblProtists" id="Phyra74346">
    <property type="protein sequence ID" value="Phyra74346"/>
    <property type="gene ID" value="Phyra74346"/>
</dbReference>
<dbReference type="PANTHER" id="PTHR43856">
    <property type="entry name" value="CARDIOLIPIN HYDROLASE"/>
    <property type="match status" value="1"/>
</dbReference>
<keyword evidence="3" id="KW-0443">Lipid metabolism</keyword>
<protein>
    <recommendedName>
        <fullName evidence="5">Mitochondrial cardiolipin hydrolase</fullName>
    </recommendedName>
</protein>
<evidence type="ECO:0000256" key="2">
    <source>
        <dbReference type="ARBA" id="ARBA00022963"/>
    </source>
</evidence>
<dbReference type="GO" id="GO:0034587">
    <property type="term" value="P:piRNA processing"/>
    <property type="evidence" value="ECO:0000318"/>
    <property type="project" value="GO_Central"/>
</dbReference>
<keyword evidence="9" id="KW-1185">Reference proteome</keyword>
<dbReference type="AlphaFoldDB" id="H3GF83"/>
<keyword evidence="1" id="KW-0378">Hydrolase</keyword>
<dbReference type="HOGENOM" id="CLU_097361_0_0_1"/>
<dbReference type="InterPro" id="IPR051406">
    <property type="entry name" value="PLD_domain"/>
</dbReference>
<dbReference type="GO" id="GO:0016891">
    <property type="term" value="F:RNA endonuclease activity producing 5'-phosphomonoesters, hydrolytic mechanism"/>
    <property type="evidence" value="ECO:0000318"/>
    <property type="project" value="GO_Central"/>
</dbReference>
<dbReference type="InParanoid" id="H3GF83"/>
<evidence type="ECO:0000256" key="4">
    <source>
        <dbReference type="ARBA" id="ARBA00038012"/>
    </source>
</evidence>
<dbReference type="EMBL" id="DS566004">
    <property type="status" value="NOT_ANNOTATED_CDS"/>
    <property type="molecule type" value="Genomic_DNA"/>
</dbReference>
<organism evidence="8 9">
    <name type="scientific">Phytophthora ramorum</name>
    <name type="common">Sudden oak death agent</name>
    <dbReference type="NCBI Taxonomy" id="164328"/>
    <lineage>
        <taxon>Eukaryota</taxon>
        <taxon>Sar</taxon>
        <taxon>Stramenopiles</taxon>
        <taxon>Oomycota</taxon>
        <taxon>Peronosporomycetes</taxon>
        <taxon>Peronosporales</taxon>
        <taxon>Peronosporaceae</taxon>
        <taxon>Phytophthora</taxon>
    </lineage>
</organism>
<accession>H3GF83</accession>
<comment type="similarity">
    <text evidence="4">Belongs to the phospholipase D family. MitoPLD/Zucchini subfamily.</text>
</comment>
<dbReference type="Gene3D" id="3.30.870.10">
    <property type="entry name" value="Endonuclease Chain A"/>
    <property type="match status" value="1"/>
</dbReference>
<dbReference type="SUPFAM" id="SSF56024">
    <property type="entry name" value="Phospholipase D/nuclease"/>
    <property type="match status" value="1"/>
</dbReference>
<evidence type="ECO:0000313" key="8">
    <source>
        <dbReference type="EnsemblProtists" id="Phyra74346"/>
    </source>
</evidence>
<proteinExistence type="inferred from homology"/>
<evidence type="ECO:0000313" key="9">
    <source>
        <dbReference type="Proteomes" id="UP000005238"/>
    </source>
</evidence>
<sequence>MQDTRPARNVSSVRWFSRDADAEDKVVYYLGLAARPRGSLDICHMSITNDRIGEAILKALEAGCVVRMIVDERSALQTKNMAWLHKFKDAGIPVKTGRVPSLMVHNKWTVVNNEFILEGTGNYSEAAFDGARHVETFLTTTDQTHVDSTKREFEQLWREGRVLQWASRRSPCVMYLREDEDESKYPSGEQDEDEDATMCYLREEDGDEKEETKMNPPGE</sequence>